<feature type="compositionally biased region" description="Basic and acidic residues" evidence="4">
    <location>
        <begin position="541"/>
        <end position="552"/>
    </location>
</feature>
<keyword evidence="3" id="KW-0269">Exonuclease</keyword>
<dbReference type="SUPFAM" id="SSF56281">
    <property type="entry name" value="Metallo-hydrolase/oxidoreductase"/>
    <property type="match status" value="1"/>
</dbReference>
<evidence type="ECO:0000256" key="1">
    <source>
        <dbReference type="ARBA" id="ARBA00022722"/>
    </source>
</evidence>
<dbReference type="Pfam" id="PF23023">
    <property type="entry name" value="Anti-Pycsar_Apyc1"/>
    <property type="match status" value="1"/>
</dbReference>
<organism evidence="5 6">
    <name type="scientific">Hortaea werneckii</name>
    <name type="common">Black yeast</name>
    <name type="synonym">Cladosporium werneckii</name>
    <dbReference type="NCBI Taxonomy" id="91943"/>
    <lineage>
        <taxon>Eukaryota</taxon>
        <taxon>Fungi</taxon>
        <taxon>Dikarya</taxon>
        <taxon>Ascomycota</taxon>
        <taxon>Pezizomycotina</taxon>
        <taxon>Dothideomycetes</taxon>
        <taxon>Dothideomycetidae</taxon>
        <taxon>Mycosphaerellales</taxon>
        <taxon>Teratosphaeriaceae</taxon>
        <taxon>Hortaea</taxon>
    </lineage>
</organism>
<evidence type="ECO:0000313" key="5">
    <source>
        <dbReference type="EMBL" id="RMX87187.1"/>
    </source>
</evidence>
<keyword evidence="1" id="KW-0540">Nuclease</keyword>
<dbReference type="EMBL" id="QWIJ01000128">
    <property type="protein sequence ID" value="RMX87187.1"/>
    <property type="molecule type" value="Genomic_DNA"/>
</dbReference>
<evidence type="ECO:0000313" key="6">
    <source>
        <dbReference type="Proteomes" id="UP000281245"/>
    </source>
</evidence>
<dbReference type="InterPro" id="IPR036866">
    <property type="entry name" value="RibonucZ/Hydroxyglut_hydro"/>
</dbReference>
<dbReference type="GO" id="GO:0000723">
    <property type="term" value="P:telomere maintenance"/>
    <property type="evidence" value="ECO:0007669"/>
    <property type="project" value="TreeGrafter"/>
</dbReference>
<reference evidence="5 6" key="1">
    <citation type="journal article" date="2018" name="BMC Genomics">
        <title>Genomic evidence for intraspecific hybridization in a clonal and extremely halotolerant yeast.</title>
        <authorList>
            <person name="Gostincar C."/>
            <person name="Stajich J.E."/>
            <person name="Zupancic J."/>
            <person name="Zalar P."/>
            <person name="Gunde-Cimerman N."/>
        </authorList>
    </citation>
    <scope>NUCLEOTIDE SEQUENCE [LARGE SCALE GENOMIC DNA]</scope>
    <source>
        <strain evidence="5 6">EXF-6656</strain>
    </source>
</reference>
<dbReference type="GO" id="GO:0003684">
    <property type="term" value="F:damaged DNA binding"/>
    <property type="evidence" value="ECO:0007669"/>
    <property type="project" value="TreeGrafter"/>
</dbReference>
<dbReference type="GO" id="GO:0036297">
    <property type="term" value="P:interstrand cross-link repair"/>
    <property type="evidence" value="ECO:0007669"/>
    <property type="project" value="TreeGrafter"/>
</dbReference>
<dbReference type="GO" id="GO:0006303">
    <property type="term" value="P:double-strand break repair via nonhomologous end joining"/>
    <property type="evidence" value="ECO:0007669"/>
    <property type="project" value="TreeGrafter"/>
</dbReference>
<dbReference type="Gene3D" id="3.60.15.10">
    <property type="entry name" value="Ribonuclease Z/Hydroxyacylglutathione hydrolase-like"/>
    <property type="match status" value="1"/>
</dbReference>
<dbReference type="PANTHER" id="PTHR23240:SF8">
    <property type="entry name" value="PROTEIN ARTEMIS"/>
    <property type="match status" value="1"/>
</dbReference>
<dbReference type="GO" id="GO:0035312">
    <property type="term" value="F:5'-3' DNA exonuclease activity"/>
    <property type="evidence" value="ECO:0007669"/>
    <property type="project" value="TreeGrafter"/>
</dbReference>
<evidence type="ECO:0000256" key="3">
    <source>
        <dbReference type="ARBA" id="ARBA00022839"/>
    </source>
</evidence>
<gene>
    <name evidence="5" type="ORF">D0869_02540</name>
</gene>
<dbReference type="VEuPathDB" id="FungiDB:BTJ68_06409"/>
<dbReference type="Proteomes" id="UP000281245">
    <property type="component" value="Unassembled WGS sequence"/>
</dbReference>
<dbReference type="AlphaFoldDB" id="A0A3M6X8V0"/>
<comment type="caution">
    <text evidence="5">The sequence shown here is derived from an EMBL/GenBank/DDBJ whole genome shotgun (WGS) entry which is preliminary data.</text>
</comment>
<evidence type="ECO:0000256" key="4">
    <source>
        <dbReference type="SAM" id="MobiDB-lite"/>
    </source>
</evidence>
<protein>
    <submittedName>
        <fullName evidence="5">Uncharacterized protein</fullName>
    </submittedName>
</protein>
<dbReference type="OrthoDB" id="5561659at2759"/>
<accession>A0A3M6X8V0</accession>
<keyword evidence="2" id="KW-0378">Hydrolase</keyword>
<name>A0A3M6X8V0_HORWE</name>
<feature type="compositionally biased region" description="Basic residues" evidence="4">
    <location>
        <begin position="563"/>
        <end position="580"/>
    </location>
</feature>
<feature type="compositionally biased region" description="Basic and acidic residues" evidence="4">
    <location>
        <begin position="581"/>
        <end position="592"/>
    </location>
</feature>
<sequence length="738" mass="82895">MSTFDGIVKEFPDIRIDYFRSSNGQSHPPLALFLSHVHSDHLVGLESCKSPFIYCSPATRELLLRLEKYPHRMNFAKGILESRKQTYRHLKTLLKPIPLETPTKLELSPGRTIRVTLFDANHCVGAVAFLIEDDEKAVIYTGDIRSEAWLIDTWCRHPLLIPYVCSGKRKPLKRLDCIYLDTTFAQKADPYREFPSKAEGLTELLLAVSRYPQNTLFHFDSWTFGYEDVWQTLAAALNSQIHLDHYRYGLYRALFNGTEPRAAETPKLMGFLCGNHFQAGCLTDREARVHSCEKGTNCEIWNEDFVRITPIISRHRGVEMAELGAGGGQGDLGQHHELEVWDPSLVGQLIALCASKLHGQPELQASVMQMLTSIIEDRIPSISLDDSELKEESIQNEKGEEGFTNLDDLPLERLVPALAKLVTKAKGQGQKEDRFTKDRSSVFSARADGLPKQITFPYSRHSSYSELCRLVEAFKPIDIHPCTVDKAKWTSAHSMNSLFGHIYGSDAPSFHHDQIMLARMGPSMPALATTSSQPLAGEVSTDDRESPNETHSFEQNPAEQDRSHKRRRRNDALSSRRRKGRECSDLDDDHGPHVANEVALQNQIFSPKVSARQDHLVSPTRGAEGSRADLTNQDAGVDFELESVRDFARPDTRHPPLPLTTIASSDEGTARLARAYNDKGVADYPSDLLDEAQSKPSNARNLLLRQEAYDAAMSGDGLRWDEVSLASRSSHQVREEEL</sequence>
<dbReference type="PANTHER" id="PTHR23240">
    <property type="entry name" value="DNA CROSS-LINK REPAIR PROTEIN PSO2/SNM1-RELATED"/>
    <property type="match status" value="1"/>
</dbReference>
<proteinExistence type="predicted"/>
<feature type="region of interest" description="Disordered" evidence="4">
    <location>
        <begin position="525"/>
        <end position="593"/>
    </location>
</feature>
<evidence type="ECO:0000256" key="2">
    <source>
        <dbReference type="ARBA" id="ARBA00022801"/>
    </source>
</evidence>